<organism evidence="5 6">
    <name type="scientific">Candidatus Flavonifractor intestinipullorum</name>
    <dbReference type="NCBI Taxonomy" id="2838587"/>
    <lineage>
        <taxon>Bacteria</taxon>
        <taxon>Bacillati</taxon>
        <taxon>Bacillota</taxon>
        <taxon>Clostridia</taxon>
        <taxon>Eubacteriales</taxon>
        <taxon>Oscillospiraceae</taxon>
        <taxon>Flavonifractor</taxon>
    </lineage>
</organism>
<gene>
    <name evidence="5" type="ORF">H9714_04645</name>
</gene>
<comment type="caution">
    <text evidence="5">The sequence shown here is derived from an EMBL/GenBank/DDBJ whole genome shotgun (WGS) entry which is preliminary data.</text>
</comment>
<reference evidence="5" key="2">
    <citation type="submission" date="2021-04" db="EMBL/GenBank/DDBJ databases">
        <authorList>
            <person name="Gilroy R."/>
        </authorList>
    </citation>
    <scope>NUCLEOTIDE SEQUENCE</scope>
    <source>
        <strain evidence="5">CHK189-11263</strain>
    </source>
</reference>
<dbReference type="Gene3D" id="2.60.120.10">
    <property type="entry name" value="Jelly Rolls"/>
    <property type="match status" value="1"/>
</dbReference>
<dbReference type="Proteomes" id="UP000824208">
    <property type="component" value="Unassembled WGS sequence"/>
</dbReference>
<evidence type="ECO:0000313" key="5">
    <source>
        <dbReference type="EMBL" id="HJB56823.1"/>
    </source>
</evidence>
<dbReference type="InterPro" id="IPR012318">
    <property type="entry name" value="HTH_CRP"/>
</dbReference>
<dbReference type="InterPro" id="IPR014710">
    <property type="entry name" value="RmlC-like_jellyroll"/>
</dbReference>
<dbReference type="InterPro" id="IPR036388">
    <property type="entry name" value="WH-like_DNA-bd_sf"/>
</dbReference>
<keyword evidence="3" id="KW-0804">Transcription</keyword>
<dbReference type="Gene3D" id="1.10.10.10">
    <property type="entry name" value="Winged helix-like DNA-binding domain superfamily/Winged helix DNA-binding domain"/>
    <property type="match status" value="1"/>
</dbReference>
<dbReference type="SMART" id="SM00419">
    <property type="entry name" value="HTH_CRP"/>
    <property type="match status" value="1"/>
</dbReference>
<sequence length="218" mass="25255">MTFPEIFPIWSKLRPEEQEQIRNHLMFRTAKKGAVLHNGEADCTGLLLVKTGQLRAYILSDEGREVTLYRLFDRDLCLFSASCMMRSVQFEITVQAEKDTELWIIPAEIYQSIMEVSAPVSNYTNELMASRFSEVMWLIEQVMWKHMDQRVAAFLLEEAAIEGSNELSITHETVANHLGSHREVITRMLRYFQKEGAVRLRRGSIELTDQNRLREIAG</sequence>
<dbReference type="PANTHER" id="PTHR24567:SF74">
    <property type="entry name" value="HTH-TYPE TRANSCRIPTIONAL REGULATOR ARCR"/>
    <property type="match status" value="1"/>
</dbReference>
<dbReference type="PROSITE" id="PS51063">
    <property type="entry name" value="HTH_CRP_2"/>
    <property type="match status" value="1"/>
</dbReference>
<dbReference type="PANTHER" id="PTHR24567">
    <property type="entry name" value="CRP FAMILY TRANSCRIPTIONAL REGULATORY PROTEIN"/>
    <property type="match status" value="1"/>
</dbReference>
<dbReference type="CDD" id="cd00038">
    <property type="entry name" value="CAP_ED"/>
    <property type="match status" value="1"/>
</dbReference>
<evidence type="ECO:0000256" key="2">
    <source>
        <dbReference type="ARBA" id="ARBA00023125"/>
    </source>
</evidence>
<dbReference type="EMBL" id="DWYC01000048">
    <property type="protein sequence ID" value="HJB56823.1"/>
    <property type="molecule type" value="Genomic_DNA"/>
</dbReference>
<dbReference type="AlphaFoldDB" id="A0A9D2MBX8"/>
<evidence type="ECO:0000256" key="1">
    <source>
        <dbReference type="ARBA" id="ARBA00023015"/>
    </source>
</evidence>
<dbReference type="SUPFAM" id="SSF46785">
    <property type="entry name" value="Winged helix' DNA-binding domain"/>
    <property type="match status" value="1"/>
</dbReference>
<proteinExistence type="predicted"/>
<dbReference type="InterPro" id="IPR018490">
    <property type="entry name" value="cNMP-bd_dom_sf"/>
</dbReference>
<reference evidence="5" key="1">
    <citation type="journal article" date="2021" name="PeerJ">
        <title>Extensive microbial diversity within the chicken gut microbiome revealed by metagenomics and culture.</title>
        <authorList>
            <person name="Gilroy R."/>
            <person name="Ravi A."/>
            <person name="Getino M."/>
            <person name="Pursley I."/>
            <person name="Horton D.L."/>
            <person name="Alikhan N.F."/>
            <person name="Baker D."/>
            <person name="Gharbi K."/>
            <person name="Hall N."/>
            <person name="Watson M."/>
            <person name="Adriaenssens E.M."/>
            <person name="Foster-Nyarko E."/>
            <person name="Jarju S."/>
            <person name="Secka A."/>
            <person name="Antonio M."/>
            <person name="Oren A."/>
            <person name="Chaudhuri R.R."/>
            <person name="La Ragione R."/>
            <person name="Hildebrand F."/>
            <person name="Pallen M.J."/>
        </authorList>
    </citation>
    <scope>NUCLEOTIDE SEQUENCE</scope>
    <source>
        <strain evidence="5">CHK189-11263</strain>
    </source>
</reference>
<dbReference type="GO" id="GO:0003677">
    <property type="term" value="F:DNA binding"/>
    <property type="evidence" value="ECO:0007669"/>
    <property type="project" value="UniProtKB-KW"/>
</dbReference>
<dbReference type="GO" id="GO:0005829">
    <property type="term" value="C:cytosol"/>
    <property type="evidence" value="ECO:0007669"/>
    <property type="project" value="TreeGrafter"/>
</dbReference>
<keyword evidence="2" id="KW-0238">DNA-binding</keyword>
<dbReference type="InterPro" id="IPR000595">
    <property type="entry name" value="cNMP-bd_dom"/>
</dbReference>
<feature type="domain" description="HTH crp-type" evidence="4">
    <location>
        <begin position="145"/>
        <end position="211"/>
    </location>
</feature>
<accession>A0A9D2MBX8</accession>
<dbReference type="Pfam" id="PF13545">
    <property type="entry name" value="HTH_Crp_2"/>
    <property type="match status" value="1"/>
</dbReference>
<evidence type="ECO:0000313" key="6">
    <source>
        <dbReference type="Proteomes" id="UP000824208"/>
    </source>
</evidence>
<name>A0A9D2MBX8_9FIRM</name>
<protein>
    <submittedName>
        <fullName evidence="5">Crp/Fnr family transcriptional regulator</fullName>
    </submittedName>
</protein>
<evidence type="ECO:0000256" key="3">
    <source>
        <dbReference type="ARBA" id="ARBA00023163"/>
    </source>
</evidence>
<dbReference type="InterPro" id="IPR050397">
    <property type="entry name" value="Env_Response_Regulators"/>
</dbReference>
<dbReference type="InterPro" id="IPR036390">
    <property type="entry name" value="WH_DNA-bd_sf"/>
</dbReference>
<evidence type="ECO:0000259" key="4">
    <source>
        <dbReference type="PROSITE" id="PS51063"/>
    </source>
</evidence>
<dbReference type="SUPFAM" id="SSF51206">
    <property type="entry name" value="cAMP-binding domain-like"/>
    <property type="match status" value="1"/>
</dbReference>
<keyword evidence="1" id="KW-0805">Transcription regulation</keyword>
<dbReference type="Pfam" id="PF00027">
    <property type="entry name" value="cNMP_binding"/>
    <property type="match status" value="1"/>
</dbReference>
<dbReference type="GO" id="GO:0003700">
    <property type="term" value="F:DNA-binding transcription factor activity"/>
    <property type="evidence" value="ECO:0007669"/>
    <property type="project" value="TreeGrafter"/>
</dbReference>